<sequence>MIAEPVRVVTSESTESEAQLPQLDGAMDEEESEKEPMDETKKNEDKEEASQADSTADATQPVKNSTAWHDVAIVKATSFKVTCYSAYTNDIGVNLEVSVTPRDRFRLG</sequence>
<gene>
    <name evidence="2" type="ORF">Ciccas_007271</name>
</gene>
<dbReference type="AlphaFoldDB" id="A0ABD2Q3D7"/>
<feature type="compositionally biased region" description="Polar residues" evidence="1">
    <location>
        <begin position="10"/>
        <end position="19"/>
    </location>
</feature>
<keyword evidence="3" id="KW-1185">Reference proteome</keyword>
<reference evidence="2 3" key="1">
    <citation type="submission" date="2024-11" db="EMBL/GenBank/DDBJ databases">
        <title>Adaptive evolution of stress response genes in parasites aligns with host niche diversity.</title>
        <authorList>
            <person name="Hahn C."/>
            <person name="Resl P."/>
        </authorList>
    </citation>
    <scope>NUCLEOTIDE SEQUENCE [LARGE SCALE GENOMIC DNA]</scope>
    <source>
        <strain evidence="2">EGGRZ-B1_66</strain>
        <tissue evidence="2">Body</tissue>
    </source>
</reference>
<comment type="caution">
    <text evidence="2">The sequence shown here is derived from an EMBL/GenBank/DDBJ whole genome shotgun (WGS) entry which is preliminary data.</text>
</comment>
<feature type="region of interest" description="Disordered" evidence="1">
    <location>
        <begin position="1"/>
        <end position="66"/>
    </location>
</feature>
<dbReference type="Proteomes" id="UP001626550">
    <property type="component" value="Unassembled WGS sequence"/>
</dbReference>
<name>A0ABD2Q3D7_9PLAT</name>
<evidence type="ECO:0000313" key="3">
    <source>
        <dbReference type="Proteomes" id="UP001626550"/>
    </source>
</evidence>
<organism evidence="2 3">
    <name type="scientific">Cichlidogyrus casuarinus</name>
    <dbReference type="NCBI Taxonomy" id="1844966"/>
    <lineage>
        <taxon>Eukaryota</taxon>
        <taxon>Metazoa</taxon>
        <taxon>Spiralia</taxon>
        <taxon>Lophotrochozoa</taxon>
        <taxon>Platyhelminthes</taxon>
        <taxon>Monogenea</taxon>
        <taxon>Monopisthocotylea</taxon>
        <taxon>Dactylogyridea</taxon>
        <taxon>Ancyrocephalidae</taxon>
        <taxon>Cichlidogyrus</taxon>
    </lineage>
</organism>
<evidence type="ECO:0000256" key="1">
    <source>
        <dbReference type="SAM" id="MobiDB-lite"/>
    </source>
</evidence>
<evidence type="ECO:0000313" key="2">
    <source>
        <dbReference type="EMBL" id="KAL3314119.1"/>
    </source>
</evidence>
<protein>
    <submittedName>
        <fullName evidence="2">Uncharacterized protein</fullName>
    </submittedName>
</protein>
<feature type="compositionally biased region" description="Basic and acidic residues" evidence="1">
    <location>
        <begin position="34"/>
        <end position="49"/>
    </location>
</feature>
<feature type="compositionally biased region" description="Polar residues" evidence="1">
    <location>
        <begin position="51"/>
        <end position="66"/>
    </location>
</feature>
<accession>A0ABD2Q3D7</accession>
<proteinExistence type="predicted"/>
<dbReference type="EMBL" id="JBJKFK010001091">
    <property type="protein sequence ID" value="KAL3314119.1"/>
    <property type="molecule type" value="Genomic_DNA"/>
</dbReference>